<reference evidence="2" key="1">
    <citation type="submission" date="2022-11" db="EMBL/GenBank/DDBJ databases">
        <authorList>
            <person name="Petersen C."/>
        </authorList>
    </citation>
    <scope>NUCLEOTIDE SEQUENCE</scope>
    <source>
        <strain evidence="2">IBT 21917</strain>
    </source>
</reference>
<comment type="caution">
    <text evidence="2">The sequence shown here is derived from an EMBL/GenBank/DDBJ whole genome shotgun (WGS) entry which is preliminary data.</text>
</comment>
<organism evidence="2 3">
    <name type="scientific">Penicillium capsulatum</name>
    <dbReference type="NCBI Taxonomy" id="69766"/>
    <lineage>
        <taxon>Eukaryota</taxon>
        <taxon>Fungi</taxon>
        <taxon>Dikarya</taxon>
        <taxon>Ascomycota</taxon>
        <taxon>Pezizomycotina</taxon>
        <taxon>Eurotiomycetes</taxon>
        <taxon>Eurotiomycetidae</taxon>
        <taxon>Eurotiales</taxon>
        <taxon>Aspergillaceae</taxon>
        <taxon>Penicillium</taxon>
    </lineage>
</organism>
<gene>
    <name evidence="2" type="ORF">N7492_001899</name>
</gene>
<sequence>MPTGSIIIRNDGAGWGPQGTIWNITAGAGGVLGNFEASCQGSSCTGNVAGHKAEDGSMKRRPDGSWYLNVTANMQPSLMIMGELTAPNNRKRRHPGGTKYPVEVFGIPPCGRAVIGNCSDRAYRRTPEQWGAYQMDRFVKNYTKANNIHSLEQLQEKAFREFLPGANHQDESCDISGESWSCKGPLNTDCWGFSSITDNQGLMLVRAMVMINKFLHAVYQSFKHLTGNLALDIPQAIVKDYKPAAKATWGWKMSLAGVAVSFLTAIFVLVAVPLGGMAGAGFVAGAIAIGAGLSLGGTIRSQIEANQATSDTALTEKIAHYDQIATNMVNDTLTFYPALYKNTDIGQDTLAGMLSGGGWVGDDMSEQFEKSGTGAKMGNWIEKAMASRVINQILLDEHFFILFVPFGDSGEIEYYNKKWGFSKEVCKKRFLDNPRWKYIASCDITLGEGGKPGMSFLVRPSSVKQQTYDAIETYQYYHQNVTAKDILTSSVMGQGDHGFNYTVFDRDFMHDLNHVTEKSTQRFYEDLPVNSPGLYNLPVCVVTDIVNIPDIGQVMEDIDGFHQSDGDYLHSPDPCSCGHYTAKDLQGKKRKFTDFVSSKVKDAVTDCKVTTKNANDKTIGRHMKQGPSGEEVYCDHLGFDKC</sequence>
<keyword evidence="3" id="KW-1185">Reference proteome</keyword>
<protein>
    <submittedName>
        <fullName evidence="2">Uncharacterized protein</fullName>
    </submittedName>
</protein>
<keyword evidence="1" id="KW-1133">Transmembrane helix</keyword>
<keyword evidence="1" id="KW-0812">Transmembrane</keyword>
<feature type="transmembrane region" description="Helical" evidence="1">
    <location>
        <begin position="249"/>
        <end position="272"/>
    </location>
</feature>
<proteinExistence type="predicted"/>
<keyword evidence="1" id="KW-0472">Membrane</keyword>
<dbReference type="Proteomes" id="UP001146351">
    <property type="component" value="Unassembled WGS sequence"/>
</dbReference>
<feature type="transmembrane region" description="Helical" evidence="1">
    <location>
        <begin position="278"/>
        <end position="299"/>
    </location>
</feature>
<evidence type="ECO:0000313" key="3">
    <source>
        <dbReference type="Proteomes" id="UP001146351"/>
    </source>
</evidence>
<dbReference type="AlphaFoldDB" id="A0A9W9LVJ0"/>
<reference evidence="2" key="2">
    <citation type="journal article" date="2023" name="IMA Fungus">
        <title>Comparative genomic study of the Penicillium genus elucidates a diverse pangenome and 15 lateral gene transfer events.</title>
        <authorList>
            <person name="Petersen C."/>
            <person name="Sorensen T."/>
            <person name="Nielsen M.R."/>
            <person name="Sondergaard T.E."/>
            <person name="Sorensen J.L."/>
            <person name="Fitzpatrick D.A."/>
            <person name="Frisvad J.C."/>
            <person name="Nielsen K.L."/>
        </authorList>
    </citation>
    <scope>NUCLEOTIDE SEQUENCE</scope>
    <source>
        <strain evidence="2">IBT 21917</strain>
    </source>
</reference>
<evidence type="ECO:0000256" key="1">
    <source>
        <dbReference type="SAM" id="Phobius"/>
    </source>
</evidence>
<name>A0A9W9LVJ0_9EURO</name>
<dbReference type="OrthoDB" id="5318987at2759"/>
<dbReference type="EMBL" id="JAPQKO010000002">
    <property type="protein sequence ID" value="KAJ5178689.1"/>
    <property type="molecule type" value="Genomic_DNA"/>
</dbReference>
<evidence type="ECO:0000313" key="2">
    <source>
        <dbReference type="EMBL" id="KAJ5178689.1"/>
    </source>
</evidence>
<accession>A0A9W9LVJ0</accession>